<dbReference type="Gene3D" id="1.20.1050.10">
    <property type="match status" value="1"/>
</dbReference>
<reference evidence="2 3" key="1">
    <citation type="submission" date="2015-11" db="EMBL/GenBank/DDBJ databases">
        <title>Genomic analysis of 38 Legionella species identifies large and diverse effector repertoires.</title>
        <authorList>
            <person name="Burstein D."/>
            <person name="Amaro F."/>
            <person name="Zusman T."/>
            <person name="Lifshitz Z."/>
            <person name="Cohen O."/>
            <person name="Gilbert J.A."/>
            <person name="Pupko T."/>
            <person name="Shuman H.A."/>
            <person name="Segal G."/>
        </authorList>
    </citation>
    <scope>NUCLEOTIDE SEQUENCE [LARGE SCALE GENOMIC DNA]</scope>
    <source>
        <strain evidence="2 3">Bercovier 4</strain>
    </source>
</reference>
<dbReference type="PANTHER" id="PTHR12289">
    <property type="entry name" value="METAXIN RELATED"/>
    <property type="match status" value="1"/>
</dbReference>
<dbReference type="InterPro" id="IPR036249">
    <property type="entry name" value="Thioredoxin-like_sf"/>
</dbReference>
<dbReference type="InterPro" id="IPR036282">
    <property type="entry name" value="Glutathione-S-Trfase_C_sf"/>
</dbReference>
<name>A0A0W0WIE7_9GAMM</name>
<accession>A0A0W0WIE7</accession>
<dbReference type="PANTHER" id="PTHR12289:SF41">
    <property type="entry name" value="FAILED AXON CONNECTIONS-RELATED"/>
    <property type="match status" value="1"/>
</dbReference>
<dbReference type="OrthoDB" id="9810080at2"/>
<dbReference type="SFLD" id="SFLDG01180">
    <property type="entry name" value="SUF1"/>
    <property type="match status" value="1"/>
</dbReference>
<evidence type="ECO:0000313" key="3">
    <source>
        <dbReference type="Proteomes" id="UP000054761"/>
    </source>
</evidence>
<dbReference type="SUPFAM" id="SSF52833">
    <property type="entry name" value="Thioredoxin-like"/>
    <property type="match status" value="1"/>
</dbReference>
<comment type="caution">
    <text evidence="2">The sequence shown here is derived from an EMBL/GenBank/DDBJ whole genome shotgun (WGS) entry which is preliminary data.</text>
</comment>
<dbReference type="Pfam" id="PF17172">
    <property type="entry name" value="GST_N_4"/>
    <property type="match status" value="1"/>
</dbReference>
<dbReference type="AlphaFoldDB" id="A0A0W0WIE7"/>
<organism evidence="2 3">
    <name type="scientific">Legionella israelensis</name>
    <dbReference type="NCBI Taxonomy" id="454"/>
    <lineage>
        <taxon>Bacteria</taxon>
        <taxon>Pseudomonadati</taxon>
        <taxon>Pseudomonadota</taxon>
        <taxon>Gammaproteobacteria</taxon>
        <taxon>Legionellales</taxon>
        <taxon>Legionellaceae</taxon>
        <taxon>Legionella</taxon>
    </lineage>
</organism>
<dbReference type="InterPro" id="IPR040079">
    <property type="entry name" value="Glutathione_S-Trfase"/>
</dbReference>
<dbReference type="STRING" id="454.Lisr_0538"/>
<gene>
    <name evidence="2" type="ORF">Lisr_0538</name>
</gene>
<feature type="domain" description="GST N-terminal" evidence="1">
    <location>
        <begin position="1"/>
        <end position="87"/>
    </location>
</feature>
<proteinExistence type="predicted"/>
<protein>
    <recommendedName>
        <fullName evidence="1">GST N-terminal domain-containing protein</fullName>
    </recommendedName>
</protein>
<dbReference type="CDD" id="cd03193">
    <property type="entry name" value="GST_C_Metaxin"/>
    <property type="match status" value="1"/>
</dbReference>
<dbReference type="Proteomes" id="UP000054761">
    <property type="component" value="Unassembled WGS sequence"/>
</dbReference>
<evidence type="ECO:0000259" key="1">
    <source>
        <dbReference type="PROSITE" id="PS50404"/>
    </source>
</evidence>
<dbReference type="PATRIC" id="fig|454.4.peg.567"/>
<keyword evidence="3" id="KW-1185">Reference proteome</keyword>
<dbReference type="InterPro" id="IPR004045">
    <property type="entry name" value="Glutathione_S-Trfase_N"/>
</dbReference>
<evidence type="ECO:0000313" key="2">
    <source>
        <dbReference type="EMBL" id="KTD32019.1"/>
    </source>
</evidence>
<dbReference type="Pfam" id="PF17171">
    <property type="entry name" value="GST_C_6"/>
    <property type="match status" value="1"/>
</dbReference>
<dbReference type="SFLD" id="SFLDG01200">
    <property type="entry name" value="SUF1.1"/>
    <property type="match status" value="1"/>
</dbReference>
<dbReference type="InterPro" id="IPR033468">
    <property type="entry name" value="Metaxin_GST"/>
</dbReference>
<dbReference type="PROSITE" id="PS50404">
    <property type="entry name" value="GST_NTER"/>
    <property type="match status" value="1"/>
</dbReference>
<dbReference type="SUPFAM" id="SSF47616">
    <property type="entry name" value="GST C-terminal domain-like"/>
    <property type="match status" value="1"/>
</dbReference>
<dbReference type="InterPro" id="IPR012336">
    <property type="entry name" value="Thioredoxin-like_fold"/>
</dbReference>
<sequence>MTPLLKSQPEFTAVYGHNLFGLPDNNPFGLKVDTFLRLHKISYIYHNIIDIKNAPRGQLPYIDDGGNIITDSNHIIDYLCEKHHLQPDKHLSDQQKNLQFLITRTLDNHLYWVMSYSRWQDERFWPEFKEAFLKQCPDVSEATLIKAHEYNIEKYHFQGIGRYEADAIYQSGIADLQAVDNELGQQTFLFGDKIHTVDVVCYGFLANIFYFKIDTPLRAFLKQQKRLRNYVSRIRERLDY</sequence>
<dbReference type="RefSeq" id="WP_058500917.1">
    <property type="nucleotide sequence ID" value="NZ_CAAAJA010000013.1"/>
</dbReference>
<dbReference type="EMBL" id="LNYH01000017">
    <property type="protein sequence ID" value="KTD32019.1"/>
    <property type="molecule type" value="Genomic_DNA"/>
</dbReference>
<dbReference type="InterPro" id="IPR050931">
    <property type="entry name" value="Mito_Protein_Transport_Metaxin"/>
</dbReference>
<dbReference type="InterPro" id="IPR026928">
    <property type="entry name" value="FAX/IsoI-like"/>
</dbReference>
<dbReference type="SFLD" id="SFLDS00019">
    <property type="entry name" value="Glutathione_Transferase_(cytos"/>
    <property type="match status" value="1"/>
</dbReference>
<dbReference type="Gene3D" id="3.40.30.10">
    <property type="entry name" value="Glutaredoxin"/>
    <property type="match status" value="1"/>
</dbReference>